<reference evidence="9" key="1">
    <citation type="submission" date="2021-01" db="EMBL/GenBank/DDBJ databases">
        <title>Phytophthora aleatoria, a newly-described species from Pinus radiata is distinct from Phytophthora cactorum isolates based on comparative genomics.</title>
        <authorList>
            <person name="Mcdougal R."/>
            <person name="Panda P."/>
            <person name="Williams N."/>
            <person name="Studholme D.J."/>
        </authorList>
    </citation>
    <scope>NUCLEOTIDE SEQUENCE</scope>
    <source>
        <strain evidence="9">NZFS 3830</strain>
    </source>
</reference>
<dbReference type="GO" id="GO:0008168">
    <property type="term" value="F:methyltransferase activity"/>
    <property type="evidence" value="ECO:0007669"/>
    <property type="project" value="UniProtKB-KW"/>
</dbReference>
<dbReference type="GO" id="GO:0032259">
    <property type="term" value="P:methylation"/>
    <property type="evidence" value="ECO:0007669"/>
    <property type="project" value="UniProtKB-KW"/>
</dbReference>
<keyword evidence="6" id="KW-0949">S-adenosyl-L-methionine</keyword>
<organism evidence="9 10">
    <name type="scientific">Phytophthora cactorum</name>
    <dbReference type="NCBI Taxonomy" id="29920"/>
    <lineage>
        <taxon>Eukaryota</taxon>
        <taxon>Sar</taxon>
        <taxon>Stramenopiles</taxon>
        <taxon>Oomycota</taxon>
        <taxon>Peronosporomycetes</taxon>
        <taxon>Peronosporales</taxon>
        <taxon>Peronosporaceae</taxon>
        <taxon>Phytophthora</taxon>
    </lineage>
</organism>
<dbReference type="Pfam" id="PF00856">
    <property type="entry name" value="SET"/>
    <property type="match status" value="1"/>
</dbReference>
<keyword evidence="4" id="KW-0489">Methyltransferase</keyword>
<evidence type="ECO:0000256" key="6">
    <source>
        <dbReference type="ARBA" id="ARBA00022691"/>
    </source>
</evidence>
<evidence type="ECO:0000313" key="10">
    <source>
        <dbReference type="Proteomes" id="UP000688947"/>
    </source>
</evidence>
<keyword evidence="3" id="KW-0158">Chromosome</keyword>
<keyword evidence="7" id="KW-0539">Nucleus</keyword>
<dbReference type="EMBL" id="JAENGZ010001067">
    <property type="protein sequence ID" value="KAG6950998.1"/>
    <property type="molecule type" value="Genomic_DNA"/>
</dbReference>
<feature type="domain" description="SET" evidence="8">
    <location>
        <begin position="1"/>
        <end position="82"/>
    </location>
</feature>
<evidence type="ECO:0000256" key="2">
    <source>
        <dbReference type="ARBA" id="ARBA00004286"/>
    </source>
</evidence>
<evidence type="ECO:0000256" key="1">
    <source>
        <dbReference type="ARBA" id="ARBA00004123"/>
    </source>
</evidence>
<protein>
    <recommendedName>
        <fullName evidence="8">SET domain-containing protein</fullName>
    </recommendedName>
</protein>
<dbReference type="PROSITE" id="PS50280">
    <property type="entry name" value="SET"/>
    <property type="match status" value="1"/>
</dbReference>
<dbReference type="GO" id="GO:0005694">
    <property type="term" value="C:chromosome"/>
    <property type="evidence" value="ECO:0007669"/>
    <property type="project" value="UniProtKB-SubCell"/>
</dbReference>
<evidence type="ECO:0000256" key="7">
    <source>
        <dbReference type="ARBA" id="ARBA00023242"/>
    </source>
</evidence>
<name>A0A8T1U065_9STRA</name>
<evidence type="ECO:0000256" key="5">
    <source>
        <dbReference type="ARBA" id="ARBA00022679"/>
    </source>
</evidence>
<dbReference type="GO" id="GO:0005634">
    <property type="term" value="C:nucleus"/>
    <property type="evidence" value="ECO:0007669"/>
    <property type="project" value="UniProtKB-SubCell"/>
</dbReference>
<dbReference type="OrthoDB" id="127151at2759"/>
<dbReference type="InterPro" id="IPR050777">
    <property type="entry name" value="SET2_Histone-Lys_MeTrsfase"/>
</dbReference>
<comment type="caution">
    <text evidence="9">The sequence shown here is derived from an EMBL/GenBank/DDBJ whole genome shotgun (WGS) entry which is preliminary data.</text>
</comment>
<dbReference type="InterPro" id="IPR001214">
    <property type="entry name" value="SET_dom"/>
</dbReference>
<evidence type="ECO:0000256" key="3">
    <source>
        <dbReference type="ARBA" id="ARBA00022454"/>
    </source>
</evidence>
<evidence type="ECO:0000256" key="4">
    <source>
        <dbReference type="ARBA" id="ARBA00022603"/>
    </source>
</evidence>
<dbReference type="Proteomes" id="UP000688947">
    <property type="component" value="Unassembled WGS sequence"/>
</dbReference>
<sequence length="99" mass="11589">MWVKSLTRKSEARARGPRRYRMAYGHDKYIDARRYGYGSRYFNPCCDPNCQAAEWTALGVYRVGVLALRYIEAEEEVTIDYGFKSHIATCLCTKCERKF</sequence>
<comment type="subcellular location">
    <subcellularLocation>
        <location evidence="2">Chromosome</location>
    </subcellularLocation>
    <subcellularLocation>
        <location evidence="1">Nucleus</location>
    </subcellularLocation>
</comment>
<accession>A0A8T1U065</accession>
<evidence type="ECO:0000313" key="9">
    <source>
        <dbReference type="EMBL" id="KAG6950998.1"/>
    </source>
</evidence>
<evidence type="ECO:0000259" key="8">
    <source>
        <dbReference type="PROSITE" id="PS50280"/>
    </source>
</evidence>
<dbReference type="PANTHER" id="PTHR22884">
    <property type="entry name" value="SET DOMAIN PROTEINS"/>
    <property type="match status" value="1"/>
</dbReference>
<dbReference type="AlphaFoldDB" id="A0A8T1U065"/>
<proteinExistence type="predicted"/>
<gene>
    <name evidence="9" type="ORF">JG687_00013903</name>
</gene>
<keyword evidence="5" id="KW-0808">Transferase</keyword>